<feature type="transmembrane region" description="Helical" evidence="2">
    <location>
        <begin position="1267"/>
        <end position="1288"/>
    </location>
</feature>
<dbReference type="Pfam" id="PF25474">
    <property type="entry name" value="TPR_TmcB"/>
    <property type="match status" value="1"/>
</dbReference>
<evidence type="ECO:0000313" key="5">
    <source>
        <dbReference type="Proteomes" id="UP001642464"/>
    </source>
</evidence>
<keyword evidence="2" id="KW-0812">Transmembrane</keyword>
<keyword evidence="2" id="KW-0472">Membrane</keyword>
<feature type="region of interest" description="Disordered" evidence="1">
    <location>
        <begin position="820"/>
        <end position="845"/>
    </location>
</feature>
<feature type="compositionally biased region" description="Acidic residues" evidence="1">
    <location>
        <begin position="825"/>
        <end position="845"/>
    </location>
</feature>
<dbReference type="EMBL" id="CAXAMM010041683">
    <property type="protein sequence ID" value="CAK9100689.1"/>
    <property type="molecule type" value="Genomic_DNA"/>
</dbReference>
<dbReference type="SUPFAM" id="SSF55785">
    <property type="entry name" value="PYP-like sensor domain (PAS domain)"/>
    <property type="match status" value="1"/>
</dbReference>
<proteinExistence type="predicted"/>
<feature type="transmembrane region" description="Helical" evidence="2">
    <location>
        <begin position="139"/>
        <end position="160"/>
    </location>
</feature>
<keyword evidence="5" id="KW-1185">Reference proteome</keyword>
<evidence type="ECO:0000256" key="2">
    <source>
        <dbReference type="SAM" id="Phobius"/>
    </source>
</evidence>
<evidence type="ECO:0000259" key="3">
    <source>
        <dbReference type="Pfam" id="PF25474"/>
    </source>
</evidence>
<feature type="transmembrane region" description="Helical" evidence="2">
    <location>
        <begin position="1502"/>
        <end position="1522"/>
    </location>
</feature>
<feature type="transmembrane region" description="Helical" evidence="2">
    <location>
        <begin position="284"/>
        <end position="303"/>
    </location>
</feature>
<feature type="transmembrane region" description="Helical" evidence="2">
    <location>
        <begin position="251"/>
        <end position="272"/>
    </location>
</feature>
<feature type="transmembrane region" description="Helical" evidence="2">
    <location>
        <begin position="309"/>
        <end position="330"/>
    </location>
</feature>
<organism evidence="4 5">
    <name type="scientific">Durusdinium trenchii</name>
    <dbReference type="NCBI Taxonomy" id="1381693"/>
    <lineage>
        <taxon>Eukaryota</taxon>
        <taxon>Sar</taxon>
        <taxon>Alveolata</taxon>
        <taxon>Dinophyceae</taxon>
        <taxon>Suessiales</taxon>
        <taxon>Symbiodiniaceae</taxon>
        <taxon>Durusdinium</taxon>
    </lineage>
</organism>
<dbReference type="InterPro" id="IPR000014">
    <property type="entry name" value="PAS"/>
</dbReference>
<dbReference type="CDD" id="cd00130">
    <property type="entry name" value="PAS"/>
    <property type="match status" value="1"/>
</dbReference>
<keyword evidence="2" id="KW-1133">Transmembrane helix</keyword>
<dbReference type="PANTHER" id="PTHR31600:SF2">
    <property type="entry name" value="GAMETE ENRICHED GENE 10 PROTEIN-RELATED"/>
    <property type="match status" value="1"/>
</dbReference>
<dbReference type="InterPro" id="IPR035965">
    <property type="entry name" value="PAS-like_dom_sf"/>
</dbReference>
<dbReference type="InterPro" id="IPR052994">
    <property type="entry name" value="Tiny_macrocysts_regulators"/>
</dbReference>
<evidence type="ECO:0000313" key="4">
    <source>
        <dbReference type="EMBL" id="CAK9100689.1"/>
    </source>
</evidence>
<feature type="domain" description="TmcB/TmcC TPR repeats" evidence="3">
    <location>
        <begin position="429"/>
        <end position="542"/>
    </location>
</feature>
<reference evidence="4 5" key="1">
    <citation type="submission" date="2024-02" db="EMBL/GenBank/DDBJ databases">
        <authorList>
            <person name="Chen Y."/>
            <person name="Shah S."/>
            <person name="Dougan E. K."/>
            <person name="Thang M."/>
            <person name="Chan C."/>
        </authorList>
    </citation>
    <scope>NUCLEOTIDE SEQUENCE [LARGE SCALE GENOMIC DNA]</scope>
</reference>
<sequence>MELDFGAKEEFGAVARVRAMMAFARDGVYGLLYLISKDAESTLLIVTTTAVVNSLQLLQMAFSNRNRVALHWIIKEYFQPFLRVFALAFMEDMGDVVVLSSFVFFFSLLFVTSATSIMVQSEFASGGVKNLWVLPILRFLLRLLTTVFYVPVITVLLQSLDCGNIFDEIIVCRSTAHKVFSATVLILLVWFVLFSGLIVLVFGQRDPSVQDPEAGPHKRVEFVNSMVRALLEFMFSFLSAADNAVKNEHEFLLIALVTVSGLWLTGSYVFYLPYYSTYTNKLMVASHSIYLWSAVALILARVVNDPNDFTSLLVFVLGGPGFVFFCTSLVEVRKRQLMAETEPMWSPYLEELRLRLQFPMDANLDSQANENIMNLYLSSAKHFRESGFFNLHVSLLTERIWSHEVLSRKFLKLTQSLSLSFDNKFIVYQKMLQCREQETGAKGAISYLAFDHHVKQAQNAMSETVDVIVEFWDMLSTKGFSVRDLHELSVQVHRNSSRCKYHMRSLVSVSPNSHTVLLLFALYHEYVLNDRSMTEKLETERQKKVKGSPTGSRPLSLIDQLLQTEMGQTAECSVLAEGPELGKVLHASSGLCDLLGYPTAADLVNKSVSKIFLGKMGEELSLFLKEHVDKITTFAPTNRKLVCLHRDGHCILVDCELAPSINDQGMVQIEMVLVDVQLEMEAAGQNIVDTNMFLVIEDDCRIISGSKAMWKKIDHALEDLPQASVHVKKIVPWLTDRSKISVAEEHAKISRVAKFGNVSYSVGIQTLECKSTAVPPSFGTVLHVVTFETFHKLQDVKKESSAWQAIRREVASGKLLSENLADGDASQDDDVDRVDDESSMYDEEDGYFDEKTSDDFIEVDESIFSDMEHGLAKRVRAHIERRVETTGPMVKLFISNSRKFTLFSMLMCFAFVMVQIMLFQRFFNSAFMTRESQDRSAFLLDTMIKQEELLWTANKLANDDFEAFQGFRGATFGEDVFSPEPGFNSSLNVYGLEDEVLATGLLETLKQDIKASSRSIKQTHRELMRDVLSRSGFGLLQDTVRDPSLLLTKNGLNGTRSSLWVGALAIANRALAFSVNEYPSCLDSCKFIRQTGATQVLLQSVEEGDVRHEYQAQYLDDIASFYMASFAFSVVFYLFLCAVMYLPVLHETYRGRFLTVNAFASVPKSTVKQMHKLYSKRAKELAVLASNKDKDMDEFAESLRTKENGPERGARETPAPTLQEMAQAETTGARLSQNFLGFVNVSKKGLLDVLETVKDSTLVRIFSQLSLGARISFPAVTMVLFAAFFVVYRGHQNEVLFAQGNAVIFGQRFVATMHLVYWMKRPFWDRANTSIVHLEELAQNTVALGQLVSELDTISESIKYGDSSKWVKQVSNEDQELFQLHYSDACWVEFPGNTSCMPLSSFEDGALNFDRVVDVGNGLDLAFGNLMRLATELFENQTALLDHGIVGDHEQGTLRGIRATKEATVYPIYPTTRLRTVLEAASDLTVNNLEKQISTNVSFRSIASVVFVLFLILAHFSVVRIVKSVDSDTKKNLIVLMMLPEQVFRQRPAILELLELDQNQ</sequence>
<name>A0ABP0RK88_9DINO</name>
<dbReference type="InterPro" id="IPR057352">
    <property type="entry name" value="TPR_TmcB/C"/>
</dbReference>
<feature type="transmembrane region" description="Helical" evidence="2">
    <location>
        <begin position="1121"/>
        <end position="1142"/>
    </location>
</feature>
<dbReference type="Proteomes" id="UP001642464">
    <property type="component" value="Unassembled WGS sequence"/>
</dbReference>
<feature type="transmembrane region" description="Helical" evidence="2">
    <location>
        <begin position="96"/>
        <end position="119"/>
    </location>
</feature>
<feature type="transmembrane region" description="Helical" evidence="2">
    <location>
        <begin position="180"/>
        <end position="202"/>
    </location>
</feature>
<gene>
    <name evidence="4" type="ORF">SCF082_LOCUS47101</name>
</gene>
<protein>
    <submittedName>
        <fullName evidence="4">Tiny macrocysts protein B (Gamete enriched gene 04 protein) (cAMP pathway regulator tmcB)</fullName>
    </submittedName>
</protein>
<dbReference type="PANTHER" id="PTHR31600">
    <property type="entry name" value="TINY MACROCYSTS PROTEIN B-RELATED"/>
    <property type="match status" value="1"/>
</dbReference>
<evidence type="ECO:0000256" key="1">
    <source>
        <dbReference type="SAM" id="MobiDB-lite"/>
    </source>
</evidence>
<comment type="caution">
    <text evidence="4">The sequence shown here is derived from an EMBL/GenBank/DDBJ whole genome shotgun (WGS) entry which is preliminary data.</text>
</comment>
<feature type="transmembrane region" description="Helical" evidence="2">
    <location>
        <begin position="900"/>
        <end position="923"/>
    </location>
</feature>
<accession>A0ABP0RK88</accession>